<reference evidence="12 13" key="5">
    <citation type="journal article" date="2010" name="Appl. Environ. Microbiol.">
        <title>phrR-like gene praR of Azorhizobium caulinodans ORS571 is essential for symbiosis with Sesbania rostrata and is involved in expression of reb genes.</title>
        <authorList>
            <person name="Akiba N."/>
            <person name="Aono T."/>
            <person name="Toyazaki H."/>
            <person name="Sato S."/>
            <person name="Oyaizu H."/>
        </authorList>
    </citation>
    <scope>NUCLEOTIDE SEQUENCE [LARGE SCALE GENOMIC DNA]</scope>
    <source>
        <strain evidence="13">ATCC 43989 / DSM 5975 / JCM 20966 / LMG 6465 / NBRC 14845 / NCIMB 13405 / ORS 571</strain>
    </source>
</reference>
<dbReference type="eggNOG" id="COG1120">
    <property type="taxonomic scope" value="Bacteria"/>
</dbReference>
<reference evidence="12 13" key="1">
    <citation type="journal article" date="2007" name="Appl. Environ. Microbiol.">
        <title>Rhizobial factors required for stem nodule maturation and maintenance in Sesbania rostrata-Azorhizobium caulinodans ORS571 symbiosis.</title>
        <authorList>
            <person name="Suzuki S."/>
            <person name="Aono T."/>
            <person name="Lee KB."/>
            <person name="Suzuki T."/>
            <person name="Liu CT."/>
            <person name="Miwa H."/>
            <person name="Wakao S."/>
            <person name="Iki T."/>
            <person name="Oyaizu H."/>
        </authorList>
    </citation>
    <scope>NUCLEOTIDE SEQUENCE [LARGE SCALE GENOMIC DNA]</scope>
    <source>
        <strain evidence="13">ATCC 43989 / DSM 5975 / JCM 20966 / LMG 6465 / NBRC 14845 / NCIMB 13405 / ORS 571</strain>
    </source>
</reference>
<dbReference type="STRING" id="438753.AZC_3237"/>
<protein>
    <submittedName>
        <fullName evidence="12">ABC-type cobalamin</fullName>
    </submittedName>
</protein>
<dbReference type="InterPro" id="IPR027417">
    <property type="entry name" value="P-loop_NTPase"/>
</dbReference>
<keyword evidence="7" id="KW-0067">ATP-binding</keyword>
<evidence type="ECO:0000256" key="8">
    <source>
        <dbReference type="ARBA" id="ARBA00023004"/>
    </source>
</evidence>
<dbReference type="HOGENOM" id="CLU_000604_1_11_5"/>
<dbReference type="SMART" id="SM00382">
    <property type="entry name" value="AAA"/>
    <property type="match status" value="1"/>
</dbReference>
<evidence type="ECO:0000256" key="5">
    <source>
        <dbReference type="ARBA" id="ARBA00022496"/>
    </source>
</evidence>
<dbReference type="AlphaFoldDB" id="A8ICP7"/>
<keyword evidence="5" id="KW-0410">Iron transport</keyword>
<keyword evidence="10" id="KW-0472">Membrane</keyword>
<keyword evidence="6" id="KW-0547">Nucleotide-binding</keyword>
<evidence type="ECO:0000256" key="10">
    <source>
        <dbReference type="ARBA" id="ARBA00023136"/>
    </source>
</evidence>
<dbReference type="InterPro" id="IPR051535">
    <property type="entry name" value="Siderophore_ABC-ATPase"/>
</dbReference>
<dbReference type="Gene3D" id="3.40.50.300">
    <property type="entry name" value="P-loop containing nucleotide triphosphate hydrolases"/>
    <property type="match status" value="1"/>
</dbReference>
<dbReference type="Proteomes" id="UP000000270">
    <property type="component" value="Chromosome"/>
</dbReference>
<dbReference type="RefSeq" id="WP_012171761.1">
    <property type="nucleotide sequence ID" value="NC_009937.1"/>
</dbReference>
<dbReference type="Pfam" id="PF00005">
    <property type="entry name" value="ABC_tran"/>
    <property type="match status" value="1"/>
</dbReference>
<keyword evidence="8" id="KW-0408">Iron</keyword>
<evidence type="ECO:0000256" key="1">
    <source>
        <dbReference type="ARBA" id="ARBA00004202"/>
    </source>
</evidence>
<dbReference type="PANTHER" id="PTHR42771:SF2">
    <property type="entry name" value="IRON(3+)-HYDROXAMATE IMPORT ATP-BINDING PROTEIN FHUC"/>
    <property type="match status" value="1"/>
</dbReference>
<dbReference type="GO" id="GO:0016887">
    <property type="term" value="F:ATP hydrolysis activity"/>
    <property type="evidence" value="ECO:0007669"/>
    <property type="project" value="InterPro"/>
</dbReference>
<comment type="subcellular location">
    <subcellularLocation>
        <location evidence="1">Cell membrane</location>
        <topology evidence="1">Peripheral membrane protein</topology>
    </subcellularLocation>
</comment>
<reference evidence="12 13" key="3">
    <citation type="journal article" date="2008" name="BMC Genomics">
        <title>The genome of the versatile nitrogen fixer Azorhizobium caulinodans ORS571.</title>
        <authorList>
            <person name="Lee KB."/>
            <person name="Backer P.D."/>
            <person name="Aono T."/>
            <person name="Liu CT."/>
            <person name="Suzuki S."/>
            <person name="Suzuki T."/>
            <person name="Kaneko T."/>
            <person name="Yamada M."/>
            <person name="Tabata S."/>
            <person name="Kupfer D.M."/>
            <person name="Najar F.Z."/>
            <person name="Wiley G.B."/>
            <person name="Roe B."/>
            <person name="Binnewies T.T."/>
            <person name="Ussery D.W."/>
            <person name="D'Haeze W."/>
            <person name="Herder J.D."/>
            <person name="Gevers D."/>
            <person name="Vereecke D."/>
            <person name="Holsters M."/>
            <person name="Oyaizu H."/>
        </authorList>
    </citation>
    <scope>NUCLEOTIDE SEQUENCE [LARGE SCALE GENOMIC DNA]</scope>
    <source>
        <strain evidence="13">ATCC 43989 / DSM 5975 / JCM 20966 / LMG 6465 / NBRC 14845 / NCIMB 13405 / ORS 571</strain>
    </source>
</reference>
<organism evidence="12 13">
    <name type="scientific">Azorhizobium caulinodans (strain ATCC 43989 / DSM 5975 / JCM 20966 / LMG 6465 / NBRC 14845 / NCIMB 13405 / ORS 571)</name>
    <dbReference type="NCBI Taxonomy" id="438753"/>
    <lineage>
        <taxon>Bacteria</taxon>
        <taxon>Pseudomonadati</taxon>
        <taxon>Pseudomonadota</taxon>
        <taxon>Alphaproteobacteria</taxon>
        <taxon>Hyphomicrobiales</taxon>
        <taxon>Xanthobacteraceae</taxon>
        <taxon>Azorhizobium</taxon>
    </lineage>
</organism>
<keyword evidence="9" id="KW-0406">Ion transport</keyword>
<dbReference type="KEGG" id="azc:AZC_3237"/>
<evidence type="ECO:0000256" key="4">
    <source>
        <dbReference type="ARBA" id="ARBA00022475"/>
    </source>
</evidence>
<dbReference type="GO" id="GO:0006826">
    <property type="term" value="P:iron ion transport"/>
    <property type="evidence" value="ECO:0007669"/>
    <property type="project" value="UniProtKB-KW"/>
</dbReference>
<dbReference type="CDD" id="cd03214">
    <property type="entry name" value="ABC_Iron-Siderophores_B12_Hemin"/>
    <property type="match status" value="1"/>
</dbReference>
<reference evidence="12 13" key="4">
    <citation type="journal article" date="2009" name="Appl. Environ. Microbiol.">
        <title>Comparative genome-wide transcriptional profiling of Azorhizobium caulinodans ORS571 grown under free-living and symbiotic conditions.</title>
        <authorList>
            <person name="Tsukada S."/>
            <person name="Aono T."/>
            <person name="Akiba N."/>
            <person name="Lee KB."/>
            <person name="Liu CT."/>
            <person name="Toyazaki H."/>
            <person name="Oyaizu H."/>
        </authorList>
    </citation>
    <scope>NUCLEOTIDE SEQUENCE [LARGE SCALE GENOMIC DNA]</scope>
    <source>
        <strain evidence="13">ATCC 43989 / DSM 5975 / JCM 20966 / LMG 6465 / NBRC 14845 / NCIMB 13405 / ORS 571</strain>
    </source>
</reference>
<feature type="domain" description="ABC transporter" evidence="11">
    <location>
        <begin position="24"/>
        <end position="260"/>
    </location>
</feature>
<keyword evidence="3" id="KW-0813">Transport</keyword>
<proteinExistence type="inferred from homology"/>
<reference evidence="13" key="2">
    <citation type="submission" date="2007-04" db="EMBL/GenBank/DDBJ databases">
        <title>Complete genome sequence of the nitrogen-fixing bacterium Azorhizobium caulinodans ORS571.</title>
        <authorList>
            <person name="Lee K.B."/>
            <person name="Backer P.D."/>
            <person name="Aono T."/>
            <person name="Liu C.T."/>
            <person name="Suzuki S."/>
            <person name="Suzuki T."/>
            <person name="Kaneko T."/>
            <person name="Yamada M."/>
            <person name="Tabata S."/>
            <person name="Kupfer D.M."/>
            <person name="Najar F.Z."/>
            <person name="Wiley G.B."/>
            <person name="Roe B."/>
            <person name="Binnewies T."/>
            <person name="Ussery D."/>
            <person name="Vereecke D."/>
            <person name="Gevers D."/>
            <person name="Holsters M."/>
            <person name="Oyaizu H."/>
        </authorList>
    </citation>
    <scope>NUCLEOTIDE SEQUENCE [LARGE SCALE GENOMIC DNA]</scope>
    <source>
        <strain evidence="13">ATCC 43989 / DSM 5975 / JCM 20966 / LMG 6465 / NBRC 14845 / NCIMB 13405 / ORS 571</strain>
    </source>
</reference>
<reference evidence="12 13" key="6">
    <citation type="journal article" date="2011" name="Appl. Environ. Microbiol.">
        <title>Involvement of the azorhizobial chromosome partition gene (parA) in the onset of bacteroid differentiation during Sesbania rostrata stem nodule development.</title>
        <authorList>
            <person name="Liu CT."/>
            <person name="Lee KB."/>
            <person name="Wang YS."/>
            <person name="Peng MH."/>
            <person name="Lee KT."/>
            <person name="Suzuki S."/>
            <person name="Suzuki T."/>
            <person name="Oyaizu H."/>
        </authorList>
    </citation>
    <scope>NUCLEOTIDE SEQUENCE [LARGE SCALE GENOMIC DNA]</scope>
    <source>
        <strain evidence="13">ATCC 43989 / DSM 5975 / JCM 20966 / LMG 6465 / NBRC 14845 / NCIMB 13405 / ORS 571</strain>
    </source>
</reference>
<gene>
    <name evidence="12" type="ordered locus">AZC_3237</name>
</gene>
<name>A8ICP7_AZOC5</name>
<dbReference type="GO" id="GO:0005524">
    <property type="term" value="F:ATP binding"/>
    <property type="evidence" value="ECO:0007669"/>
    <property type="project" value="UniProtKB-KW"/>
</dbReference>
<evidence type="ECO:0000313" key="13">
    <source>
        <dbReference type="Proteomes" id="UP000000270"/>
    </source>
</evidence>
<keyword evidence="4" id="KW-1003">Cell membrane</keyword>
<dbReference type="InterPro" id="IPR003593">
    <property type="entry name" value="AAA+_ATPase"/>
</dbReference>
<dbReference type="EMBL" id="AP009384">
    <property type="protein sequence ID" value="BAF89235.1"/>
    <property type="molecule type" value="Genomic_DNA"/>
</dbReference>
<dbReference type="InterPro" id="IPR017871">
    <property type="entry name" value="ABC_transporter-like_CS"/>
</dbReference>
<comment type="similarity">
    <text evidence="2">Belongs to the ABC transporter superfamily.</text>
</comment>
<evidence type="ECO:0000256" key="3">
    <source>
        <dbReference type="ARBA" id="ARBA00022448"/>
    </source>
</evidence>
<evidence type="ECO:0000256" key="6">
    <source>
        <dbReference type="ARBA" id="ARBA00022741"/>
    </source>
</evidence>
<dbReference type="PANTHER" id="PTHR42771">
    <property type="entry name" value="IRON(3+)-HYDROXAMATE IMPORT ATP-BINDING PROTEIN FHUC"/>
    <property type="match status" value="1"/>
</dbReference>
<dbReference type="FunFam" id="3.40.50.300:FF:000134">
    <property type="entry name" value="Iron-enterobactin ABC transporter ATP-binding protein"/>
    <property type="match status" value="1"/>
</dbReference>
<evidence type="ECO:0000256" key="7">
    <source>
        <dbReference type="ARBA" id="ARBA00022840"/>
    </source>
</evidence>
<evidence type="ECO:0000313" key="12">
    <source>
        <dbReference type="EMBL" id="BAF89235.1"/>
    </source>
</evidence>
<evidence type="ECO:0000256" key="2">
    <source>
        <dbReference type="ARBA" id="ARBA00005417"/>
    </source>
</evidence>
<dbReference type="PROSITE" id="PS50893">
    <property type="entry name" value="ABC_TRANSPORTER_2"/>
    <property type="match status" value="1"/>
</dbReference>
<sequence>MTLKFSSEFVSECTLPPDGDDPLFQLENAGFAVAGRDLVRAVSIRLAARRVVALIGHNGSGKSTLIKMLAGQLVPTSGRVCLAGRPVPEWSARAFARKVAYLPQQIPVADGMLVRELVSLGRYPWHGALGRFGTEDRRKVDEALVLTGMDGLCERQIETLSGGERQRAWIAMLIAQDAECLLLDEPTSALDIAHQIEVLGLVRTLARQRQLGVVVVLHDVNMASRFCDEIVAMKSGEMIVRGRPEDIMQPDLLKMIYGVDMTVVQHPGSGASVCIVD</sequence>
<dbReference type="GO" id="GO:0005886">
    <property type="term" value="C:plasma membrane"/>
    <property type="evidence" value="ECO:0007669"/>
    <property type="project" value="UniProtKB-SubCell"/>
</dbReference>
<keyword evidence="13" id="KW-1185">Reference proteome</keyword>
<dbReference type="PROSITE" id="PS00211">
    <property type="entry name" value="ABC_TRANSPORTER_1"/>
    <property type="match status" value="1"/>
</dbReference>
<evidence type="ECO:0000259" key="11">
    <source>
        <dbReference type="PROSITE" id="PS50893"/>
    </source>
</evidence>
<dbReference type="InterPro" id="IPR003439">
    <property type="entry name" value="ABC_transporter-like_ATP-bd"/>
</dbReference>
<accession>A8ICP7</accession>
<evidence type="ECO:0000256" key="9">
    <source>
        <dbReference type="ARBA" id="ARBA00023065"/>
    </source>
</evidence>
<dbReference type="SUPFAM" id="SSF52540">
    <property type="entry name" value="P-loop containing nucleoside triphosphate hydrolases"/>
    <property type="match status" value="1"/>
</dbReference>